<gene>
    <name evidence="1" type="ORF">GCM10008090_34720</name>
</gene>
<comment type="caution">
    <text evidence="1">The sequence shown here is derived from an EMBL/GenBank/DDBJ whole genome shotgun (WGS) entry which is preliminary data.</text>
</comment>
<evidence type="ECO:0000313" key="2">
    <source>
        <dbReference type="Proteomes" id="UP000614811"/>
    </source>
</evidence>
<organism evidence="1 2">
    <name type="scientific">Arenicella chitinivorans</name>
    <dbReference type="NCBI Taxonomy" id="1329800"/>
    <lineage>
        <taxon>Bacteria</taxon>
        <taxon>Pseudomonadati</taxon>
        <taxon>Pseudomonadota</taxon>
        <taxon>Gammaproteobacteria</taxon>
        <taxon>Arenicellales</taxon>
        <taxon>Arenicellaceae</taxon>
        <taxon>Arenicella</taxon>
    </lineage>
</organism>
<dbReference type="AlphaFoldDB" id="A0A918S5L1"/>
<evidence type="ECO:0000313" key="1">
    <source>
        <dbReference type="EMBL" id="GHA21856.1"/>
    </source>
</evidence>
<sequence>MSEVKVELAGEMPPFYDIAEFLWGKGVDIDSDGNSDHPSSTTWSELTIILRSDLSQRVDIDPAEDGSLKVSSQNGELLSRVISYLRNCGSIK</sequence>
<accession>A0A918S5L1</accession>
<proteinExistence type="predicted"/>
<dbReference type="EMBL" id="BMXA01000010">
    <property type="protein sequence ID" value="GHA21856.1"/>
    <property type="molecule type" value="Genomic_DNA"/>
</dbReference>
<keyword evidence="2" id="KW-1185">Reference proteome</keyword>
<protein>
    <submittedName>
        <fullName evidence="1">Uncharacterized protein</fullName>
    </submittedName>
</protein>
<dbReference type="RefSeq" id="WP_189402984.1">
    <property type="nucleotide sequence ID" value="NZ_BMXA01000010.1"/>
</dbReference>
<reference evidence="1" key="1">
    <citation type="journal article" date="2014" name="Int. J. Syst. Evol. Microbiol.">
        <title>Complete genome sequence of Corynebacterium casei LMG S-19264T (=DSM 44701T), isolated from a smear-ripened cheese.</title>
        <authorList>
            <consortium name="US DOE Joint Genome Institute (JGI-PGF)"/>
            <person name="Walter F."/>
            <person name="Albersmeier A."/>
            <person name="Kalinowski J."/>
            <person name="Ruckert C."/>
        </authorList>
    </citation>
    <scope>NUCLEOTIDE SEQUENCE</scope>
    <source>
        <strain evidence="1">KCTC 12711</strain>
    </source>
</reference>
<dbReference type="Proteomes" id="UP000614811">
    <property type="component" value="Unassembled WGS sequence"/>
</dbReference>
<reference evidence="1" key="2">
    <citation type="submission" date="2020-09" db="EMBL/GenBank/DDBJ databases">
        <authorList>
            <person name="Sun Q."/>
            <person name="Kim S."/>
        </authorList>
    </citation>
    <scope>NUCLEOTIDE SEQUENCE</scope>
    <source>
        <strain evidence="1">KCTC 12711</strain>
    </source>
</reference>
<name>A0A918S5L1_9GAMM</name>